<feature type="active site" description="Acyl-thioester intermediate" evidence="2">
    <location>
        <position position="249"/>
    </location>
</feature>
<evidence type="ECO:0000256" key="1">
    <source>
        <dbReference type="ARBA" id="ARBA00022801"/>
    </source>
</evidence>
<protein>
    <submittedName>
        <fullName evidence="5">Class E sortase</fullName>
    </submittedName>
</protein>
<evidence type="ECO:0000313" key="5">
    <source>
        <dbReference type="EMBL" id="GIG34811.1"/>
    </source>
</evidence>
<dbReference type="EMBL" id="BONO01000001">
    <property type="protein sequence ID" value="GIG34811.1"/>
    <property type="molecule type" value="Genomic_DNA"/>
</dbReference>
<proteinExistence type="predicted"/>
<dbReference type="SUPFAM" id="SSF63817">
    <property type="entry name" value="Sortase"/>
    <property type="match status" value="1"/>
</dbReference>
<reference evidence="5" key="1">
    <citation type="submission" date="2021-01" db="EMBL/GenBank/DDBJ databases">
        <title>Whole genome shotgun sequence of Cellulomonas pakistanensis NBRC 110800.</title>
        <authorList>
            <person name="Komaki H."/>
            <person name="Tamura T."/>
        </authorList>
    </citation>
    <scope>NUCLEOTIDE SEQUENCE</scope>
    <source>
        <strain evidence="5">NBRC 110800</strain>
    </source>
</reference>
<evidence type="ECO:0000256" key="2">
    <source>
        <dbReference type="PIRSR" id="PIRSR605754-1"/>
    </source>
</evidence>
<dbReference type="Pfam" id="PF04203">
    <property type="entry name" value="Sortase"/>
    <property type="match status" value="1"/>
</dbReference>
<dbReference type="Proteomes" id="UP000642125">
    <property type="component" value="Unassembled WGS sequence"/>
</dbReference>
<keyword evidence="4" id="KW-0812">Transmembrane</keyword>
<feature type="active site" description="Proton donor/acceptor" evidence="2">
    <location>
        <position position="181"/>
    </location>
</feature>
<keyword evidence="1" id="KW-0378">Hydrolase</keyword>
<dbReference type="InterPro" id="IPR023365">
    <property type="entry name" value="Sortase_dom-sf"/>
</dbReference>
<dbReference type="InterPro" id="IPR005754">
    <property type="entry name" value="Sortase"/>
</dbReference>
<dbReference type="NCBIfam" id="TIGR01076">
    <property type="entry name" value="sortase_fam"/>
    <property type="match status" value="1"/>
</dbReference>
<dbReference type="InterPro" id="IPR053465">
    <property type="entry name" value="Sortase_Class_E"/>
</dbReference>
<feature type="transmembrane region" description="Helical" evidence="4">
    <location>
        <begin position="48"/>
        <end position="76"/>
    </location>
</feature>
<sequence>MSGTDVTWPDLGGRGDGSGAPGAAPDAGGRRATRRHQAGRQPSRGGGVVLGAVGVLGELLITAGVLLLAFLAWQLWWTDVEANREQAALVQEQGWDRPLEALQASDGPAIVTPRYDEPPVMDEPEYLTTFASMRIPRWDGEPTRTITQGTDRPNVLNPLGVGHYEGTAMPGGVGNFSLAAHRTTYGKPFNRIAELQEGDPVVVWTEDTWYVYRVTSSQIVMPDDVQVIAPVPDQPGVEPTERMITLTTCHPMFSARERYIVHGVLDYWAPVSEGVPAELAEVP</sequence>
<evidence type="ECO:0000256" key="3">
    <source>
        <dbReference type="SAM" id="MobiDB-lite"/>
    </source>
</evidence>
<dbReference type="InterPro" id="IPR042003">
    <property type="entry name" value="Sortase_E"/>
</dbReference>
<feature type="region of interest" description="Disordered" evidence="3">
    <location>
        <begin position="1"/>
        <end position="44"/>
    </location>
</feature>
<gene>
    <name evidence="5" type="ORF">Cpa01nite_01920</name>
</gene>
<comment type="caution">
    <text evidence="5">The sequence shown here is derived from an EMBL/GenBank/DDBJ whole genome shotgun (WGS) entry which is preliminary data.</text>
</comment>
<dbReference type="GO" id="GO:0016787">
    <property type="term" value="F:hydrolase activity"/>
    <property type="evidence" value="ECO:0007669"/>
    <property type="project" value="UniProtKB-KW"/>
</dbReference>
<dbReference type="RefSeq" id="WP_203666846.1">
    <property type="nucleotide sequence ID" value="NZ_BONO01000001.1"/>
</dbReference>
<evidence type="ECO:0000313" key="6">
    <source>
        <dbReference type="Proteomes" id="UP000642125"/>
    </source>
</evidence>
<keyword evidence="6" id="KW-1185">Reference proteome</keyword>
<name>A0A919U262_9CELL</name>
<dbReference type="AlphaFoldDB" id="A0A919U262"/>
<accession>A0A919U262</accession>
<evidence type="ECO:0000256" key="4">
    <source>
        <dbReference type="SAM" id="Phobius"/>
    </source>
</evidence>
<organism evidence="5 6">
    <name type="scientific">Cellulomonas pakistanensis</name>
    <dbReference type="NCBI Taxonomy" id="992287"/>
    <lineage>
        <taxon>Bacteria</taxon>
        <taxon>Bacillati</taxon>
        <taxon>Actinomycetota</taxon>
        <taxon>Actinomycetes</taxon>
        <taxon>Micrococcales</taxon>
        <taxon>Cellulomonadaceae</taxon>
        <taxon>Cellulomonas</taxon>
    </lineage>
</organism>
<keyword evidence="4" id="KW-0472">Membrane</keyword>
<dbReference type="Gene3D" id="2.40.260.10">
    <property type="entry name" value="Sortase"/>
    <property type="match status" value="1"/>
</dbReference>
<keyword evidence="4" id="KW-1133">Transmembrane helix</keyword>
<dbReference type="CDD" id="cd05830">
    <property type="entry name" value="Sortase_E"/>
    <property type="match status" value="1"/>
</dbReference>
<dbReference type="NCBIfam" id="NF033747">
    <property type="entry name" value="class_E_sortase"/>
    <property type="match status" value="1"/>
</dbReference>